<organism evidence="1 2">
    <name type="scientific">Diversispora epigaea</name>
    <dbReference type="NCBI Taxonomy" id="1348612"/>
    <lineage>
        <taxon>Eukaryota</taxon>
        <taxon>Fungi</taxon>
        <taxon>Fungi incertae sedis</taxon>
        <taxon>Mucoromycota</taxon>
        <taxon>Glomeromycotina</taxon>
        <taxon>Glomeromycetes</taxon>
        <taxon>Diversisporales</taxon>
        <taxon>Diversisporaceae</taxon>
        <taxon>Diversispora</taxon>
    </lineage>
</organism>
<sequence length="258" mass="30731">MHTVVQENSTNGGNTQVYITRNKDQPEGHGAAFLHATGINASLSLPTSHLYLLALYAHFGTRNAEYAKSPRHDTGSRVRSWDLLPFRNFADFADFRLDTGNTHKYILRSLWHSYPQCVNRVRQRIAIKEEKTRNEYNNWNNDHHFLVKMNLCEECNQEYTTFGWCQPYNSEHFKNNFDNWTNFKKLKRLEKVALVLYTFIYIAKWIDGLIGKWDIKNQQWTRLGLYDVVLKKYDNFVNLNEEFLNELHYFRYPFTLKQ</sequence>
<proteinExistence type="predicted"/>
<evidence type="ECO:0000313" key="1">
    <source>
        <dbReference type="EMBL" id="RHZ88558.1"/>
    </source>
</evidence>
<name>A0A397JP06_9GLOM</name>
<dbReference type="AlphaFoldDB" id="A0A397JP06"/>
<dbReference type="Proteomes" id="UP000266861">
    <property type="component" value="Unassembled WGS sequence"/>
</dbReference>
<dbReference type="EMBL" id="PQFF01000020">
    <property type="protein sequence ID" value="RHZ88558.1"/>
    <property type="molecule type" value="Genomic_DNA"/>
</dbReference>
<accession>A0A397JP06</accession>
<protein>
    <submittedName>
        <fullName evidence="1">Uncharacterized protein</fullName>
    </submittedName>
</protein>
<gene>
    <name evidence="1" type="ORF">Glove_22g55</name>
</gene>
<evidence type="ECO:0000313" key="2">
    <source>
        <dbReference type="Proteomes" id="UP000266861"/>
    </source>
</evidence>
<keyword evidence="2" id="KW-1185">Reference proteome</keyword>
<comment type="caution">
    <text evidence="1">The sequence shown here is derived from an EMBL/GenBank/DDBJ whole genome shotgun (WGS) entry which is preliminary data.</text>
</comment>
<reference evidence="1 2" key="1">
    <citation type="submission" date="2018-08" db="EMBL/GenBank/DDBJ databases">
        <title>Genome and evolution of the arbuscular mycorrhizal fungus Diversispora epigaea (formerly Glomus versiforme) and its bacterial endosymbionts.</title>
        <authorList>
            <person name="Sun X."/>
            <person name="Fei Z."/>
            <person name="Harrison M."/>
        </authorList>
    </citation>
    <scope>NUCLEOTIDE SEQUENCE [LARGE SCALE GENOMIC DNA]</scope>
    <source>
        <strain evidence="1 2">IT104</strain>
    </source>
</reference>